<accession>A0A392MWC9</accession>
<reference evidence="2 3" key="1">
    <citation type="journal article" date="2018" name="Front. Plant Sci.">
        <title>Red Clover (Trifolium pratense) and Zigzag Clover (T. medium) - A Picture of Genomic Similarities and Differences.</title>
        <authorList>
            <person name="Dluhosova J."/>
            <person name="Istvanek J."/>
            <person name="Nedelnik J."/>
            <person name="Repkova J."/>
        </authorList>
    </citation>
    <scope>NUCLEOTIDE SEQUENCE [LARGE SCALE GENOMIC DNA]</scope>
    <source>
        <strain evidence="3">cv. 10/8</strain>
        <tissue evidence="2">Leaf</tissue>
    </source>
</reference>
<keyword evidence="1" id="KW-1133">Transmembrane helix</keyword>
<proteinExistence type="predicted"/>
<keyword evidence="3" id="KW-1185">Reference proteome</keyword>
<dbReference type="EMBL" id="LXQA010020136">
    <property type="protein sequence ID" value="MCH91305.1"/>
    <property type="molecule type" value="Genomic_DNA"/>
</dbReference>
<comment type="caution">
    <text evidence="2">The sequence shown here is derived from an EMBL/GenBank/DDBJ whole genome shotgun (WGS) entry which is preliminary data.</text>
</comment>
<dbReference type="Proteomes" id="UP000265520">
    <property type="component" value="Unassembled WGS sequence"/>
</dbReference>
<feature type="non-terminal residue" evidence="2">
    <location>
        <position position="1"/>
    </location>
</feature>
<evidence type="ECO:0000256" key="1">
    <source>
        <dbReference type="SAM" id="Phobius"/>
    </source>
</evidence>
<sequence>GGKPKNPSYKHVIAAAYGAVMAYIPSQIAFGGYKKLRQIGAAAVNLVAGEKPADVYSGIAAR</sequence>
<keyword evidence="1" id="KW-0472">Membrane</keyword>
<feature type="transmembrane region" description="Helical" evidence="1">
    <location>
        <begin position="12"/>
        <end position="30"/>
    </location>
</feature>
<evidence type="ECO:0000313" key="3">
    <source>
        <dbReference type="Proteomes" id="UP000265520"/>
    </source>
</evidence>
<protein>
    <submittedName>
        <fullName evidence="2">Uncharacterized protein</fullName>
    </submittedName>
</protein>
<keyword evidence="1" id="KW-0812">Transmembrane</keyword>
<organism evidence="2 3">
    <name type="scientific">Trifolium medium</name>
    <dbReference type="NCBI Taxonomy" id="97028"/>
    <lineage>
        <taxon>Eukaryota</taxon>
        <taxon>Viridiplantae</taxon>
        <taxon>Streptophyta</taxon>
        <taxon>Embryophyta</taxon>
        <taxon>Tracheophyta</taxon>
        <taxon>Spermatophyta</taxon>
        <taxon>Magnoliopsida</taxon>
        <taxon>eudicotyledons</taxon>
        <taxon>Gunneridae</taxon>
        <taxon>Pentapetalae</taxon>
        <taxon>rosids</taxon>
        <taxon>fabids</taxon>
        <taxon>Fabales</taxon>
        <taxon>Fabaceae</taxon>
        <taxon>Papilionoideae</taxon>
        <taxon>50 kb inversion clade</taxon>
        <taxon>NPAAA clade</taxon>
        <taxon>Hologalegina</taxon>
        <taxon>IRL clade</taxon>
        <taxon>Trifolieae</taxon>
        <taxon>Trifolium</taxon>
    </lineage>
</organism>
<dbReference type="AlphaFoldDB" id="A0A392MWC9"/>
<name>A0A392MWC9_9FABA</name>
<evidence type="ECO:0000313" key="2">
    <source>
        <dbReference type="EMBL" id="MCH91305.1"/>
    </source>
</evidence>